<accession>A0AAN6GEZ6</accession>
<dbReference type="EMBL" id="JAPDMQ010000053">
    <property type="protein sequence ID" value="KAK0537881.1"/>
    <property type="molecule type" value="Genomic_DNA"/>
</dbReference>
<dbReference type="PANTHER" id="PTHR13275">
    <property type="entry name" value="YL-1 PROTEIN TRANSCRIPTION FACTOR-LIKE 1"/>
    <property type="match status" value="1"/>
</dbReference>
<feature type="compositionally biased region" description="Polar residues" evidence="2">
    <location>
        <begin position="147"/>
        <end position="156"/>
    </location>
</feature>
<dbReference type="SMART" id="SM00993">
    <property type="entry name" value="YL1_C"/>
    <property type="match status" value="1"/>
</dbReference>
<feature type="compositionally biased region" description="Basic and acidic residues" evidence="2">
    <location>
        <begin position="157"/>
        <end position="173"/>
    </location>
</feature>
<comment type="caution">
    <text evidence="4">The sequence shown here is derived from an EMBL/GenBank/DDBJ whole genome shotgun (WGS) entry which is preliminary data.</text>
</comment>
<feature type="compositionally biased region" description="Basic residues" evidence="2">
    <location>
        <begin position="174"/>
        <end position="186"/>
    </location>
</feature>
<dbReference type="AlphaFoldDB" id="A0AAN6GEZ6"/>
<dbReference type="GO" id="GO:0005634">
    <property type="term" value="C:nucleus"/>
    <property type="evidence" value="ECO:0007669"/>
    <property type="project" value="TreeGrafter"/>
</dbReference>
<evidence type="ECO:0000313" key="4">
    <source>
        <dbReference type="EMBL" id="KAK0537881.1"/>
    </source>
</evidence>
<feature type="compositionally biased region" description="Acidic residues" evidence="2">
    <location>
        <begin position="65"/>
        <end position="77"/>
    </location>
</feature>
<dbReference type="Pfam" id="PF05764">
    <property type="entry name" value="YL1"/>
    <property type="match status" value="1"/>
</dbReference>
<feature type="compositionally biased region" description="Basic and acidic residues" evidence="2">
    <location>
        <begin position="78"/>
        <end position="90"/>
    </location>
</feature>
<organism evidence="4 5">
    <name type="scientific">Tilletia horrida</name>
    <dbReference type="NCBI Taxonomy" id="155126"/>
    <lineage>
        <taxon>Eukaryota</taxon>
        <taxon>Fungi</taxon>
        <taxon>Dikarya</taxon>
        <taxon>Basidiomycota</taxon>
        <taxon>Ustilaginomycotina</taxon>
        <taxon>Exobasidiomycetes</taxon>
        <taxon>Tilletiales</taxon>
        <taxon>Tilletiaceae</taxon>
        <taxon>Tilletia</taxon>
    </lineage>
</organism>
<comment type="similarity">
    <text evidence="1">Belongs to the VPS72/YL1 family.</text>
</comment>
<evidence type="ECO:0000256" key="2">
    <source>
        <dbReference type="SAM" id="MobiDB-lite"/>
    </source>
</evidence>
<sequence>MADDEPSMVLGRAKRSTAGNRMRALLKSGIEPEELFEEVADDNDFEAAHAEPDIIDSDFDKSSDEEIPEDEAENELEALEKAQRKAERNKKLPTALRIAKAHKSNIGSGEIAPTRNRRVKIKPSSGAVADESFPADESRDSPAEPVRSSNRKSTLARTREVANKLREKQERAAKRVKREHHSKRPKLTQDALIAEALEVEDMNRESLRAYLEQEEERKARARAPKRTIIEGPFVRWRSIAIQDPSQSGAGGSSSTLPQRAIIEVLDAAPSASSSTRAITEAEARVTSDPAVAARVEALRARAVDAQAMAGARGVAVADTQYSRSLVSLHELDEDAQWFERQAALLGNHCEWDLHPIVVPRNRPAHPRQSICPITGLPALYRDGRTGVPFASAEAQHIITDLLDNEYVWTGSLGEAMVNVGCWLSREDEEGAAGIITQARQLLQ</sequence>
<reference evidence="4" key="1">
    <citation type="journal article" date="2023" name="PhytoFront">
        <title>Draft Genome Resources of Seven Strains of Tilletia horrida, Causal Agent of Kernel Smut of Rice.</title>
        <authorList>
            <person name="Khanal S."/>
            <person name="Antony Babu S."/>
            <person name="Zhou X.G."/>
        </authorList>
    </citation>
    <scope>NUCLEOTIDE SEQUENCE</scope>
    <source>
        <strain evidence="4">TX3</strain>
    </source>
</reference>
<proteinExistence type="inferred from homology"/>
<feature type="region of interest" description="Disordered" evidence="2">
    <location>
        <begin position="48"/>
        <end position="186"/>
    </location>
</feature>
<evidence type="ECO:0000259" key="3">
    <source>
        <dbReference type="SMART" id="SM00993"/>
    </source>
</evidence>
<dbReference type="Pfam" id="PF08265">
    <property type="entry name" value="YL1_C"/>
    <property type="match status" value="1"/>
</dbReference>
<name>A0AAN6GEZ6_9BASI</name>
<feature type="domain" description="Vps72/YL1 C-terminal" evidence="3">
    <location>
        <begin position="369"/>
        <end position="398"/>
    </location>
</feature>
<evidence type="ECO:0000256" key="1">
    <source>
        <dbReference type="ARBA" id="ARBA00006832"/>
    </source>
</evidence>
<dbReference type="InterPro" id="IPR046757">
    <property type="entry name" value="YL1_N"/>
</dbReference>
<feature type="compositionally biased region" description="Basic and acidic residues" evidence="2">
    <location>
        <begin position="48"/>
        <end position="64"/>
    </location>
</feature>
<keyword evidence="5" id="KW-1185">Reference proteome</keyword>
<protein>
    <recommendedName>
        <fullName evidence="3">Vps72/YL1 C-terminal domain-containing protein</fullName>
    </recommendedName>
</protein>
<dbReference type="PANTHER" id="PTHR13275:SF4">
    <property type="entry name" value="VACUOLAR PROTEIN SORTING-ASSOCIATED PROTEIN 72 HOMOLOG"/>
    <property type="match status" value="1"/>
</dbReference>
<gene>
    <name evidence="4" type="ORF">OC842_001481</name>
</gene>
<evidence type="ECO:0000313" key="5">
    <source>
        <dbReference type="Proteomes" id="UP001176521"/>
    </source>
</evidence>
<dbReference type="InterPro" id="IPR013272">
    <property type="entry name" value="Vps72/YL1_C"/>
</dbReference>
<dbReference type="Proteomes" id="UP001176521">
    <property type="component" value="Unassembled WGS sequence"/>
</dbReference>